<dbReference type="Proteomes" id="UP000273828">
    <property type="component" value="Unassembled WGS sequence"/>
</dbReference>
<organism evidence="1 2">
    <name type="scientific">Natrarchaeobius halalkaliphilus</name>
    <dbReference type="NCBI Taxonomy" id="1679091"/>
    <lineage>
        <taxon>Archaea</taxon>
        <taxon>Methanobacteriati</taxon>
        <taxon>Methanobacteriota</taxon>
        <taxon>Stenosarchaea group</taxon>
        <taxon>Halobacteria</taxon>
        <taxon>Halobacteriales</taxon>
        <taxon>Natrialbaceae</taxon>
        <taxon>Natrarchaeobius</taxon>
    </lineage>
</organism>
<protein>
    <submittedName>
        <fullName evidence="1">Uncharacterized protein</fullName>
    </submittedName>
</protein>
<accession>A0A3N6M986</accession>
<keyword evidence="2" id="KW-1185">Reference proteome</keyword>
<name>A0A3N6M986_9EURY</name>
<reference evidence="1 2" key="1">
    <citation type="submission" date="2018-10" db="EMBL/GenBank/DDBJ databases">
        <title>Natrarchaeobius chitinivorans gen. nov., sp. nov., and Natrarchaeobius haloalkaliphilus sp. nov., alkaliphilic, chitin-utilizing haloarchaea from hypersaline alkaline lakes.</title>
        <authorList>
            <person name="Sorokin D.Y."/>
            <person name="Elcheninov A.G."/>
            <person name="Kostrikina N.A."/>
            <person name="Bale N.J."/>
            <person name="Sinninghe Damste J.S."/>
            <person name="Khijniak T.V."/>
            <person name="Kublanov I.V."/>
            <person name="Toshchakov S.V."/>
        </authorList>
    </citation>
    <scope>NUCLEOTIDE SEQUENCE [LARGE SCALE GENOMIC DNA]</scope>
    <source>
        <strain evidence="1 2">AArcht-Sl</strain>
    </source>
</reference>
<dbReference type="AlphaFoldDB" id="A0A3N6M986"/>
<gene>
    <name evidence="1" type="ORF">EA462_01030</name>
</gene>
<proteinExistence type="predicted"/>
<dbReference type="EMBL" id="REFY01000001">
    <property type="protein sequence ID" value="RQG92840.1"/>
    <property type="molecule type" value="Genomic_DNA"/>
</dbReference>
<evidence type="ECO:0000313" key="2">
    <source>
        <dbReference type="Proteomes" id="UP000273828"/>
    </source>
</evidence>
<sequence length="90" mass="10171">MFGAIGYGYIDPTVQQVIDEYGYGKFHAAASIYEAAILDGELDYSFGEMFPSIPHRDLAPIKRAYKYAYGRLSVDPLWGKTYDIECTTEE</sequence>
<evidence type="ECO:0000313" key="1">
    <source>
        <dbReference type="EMBL" id="RQG92840.1"/>
    </source>
</evidence>
<comment type="caution">
    <text evidence="1">The sequence shown here is derived from an EMBL/GenBank/DDBJ whole genome shotgun (WGS) entry which is preliminary data.</text>
</comment>